<name>X1DME9_9ZZZZ</name>
<comment type="caution">
    <text evidence="1">The sequence shown here is derived from an EMBL/GenBank/DDBJ whole genome shotgun (WGS) entry which is preliminary data.</text>
</comment>
<dbReference type="AlphaFoldDB" id="X1DME9"/>
<sequence length="86" mass="10132">IIRTKTETTNKEKVVKKNYTKEELEEIENDFLFRKTKYKTIHSIHEYYDRIDEINDWPFNPTSIKKLVITLGSSVVPLLLSFIGLG</sequence>
<proteinExistence type="predicted"/>
<accession>X1DME9</accession>
<evidence type="ECO:0000313" key="1">
    <source>
        <dbReference type="EMBL" id="GAH06174.1"/>
    </source>
</evidence>
<organism evidence="1">
    <name type="scientific">marine sediment metagenome</name>
    <dbReference type="NCBI Taxonomy" id="412755"/>
    <lineage>
        <taxon>unclassified sequences</taxon>
        <taxon>metagenomes</taxon>
        <taxon>ecological metagenomes</taxon>
    </lineage>
</organism>
<dbReference type="EMBL" id="BART01037238">
    <property type="protein sequence ID" value="GAH06174.1"/>
    <property type="molecule type" value="Genomic_DNA"/>
</dbReference>
<reference evidence="1" key="1">
    <citation type="journal article" date="2014" name="Front. Microbiol.">
        <title>High frequency of phylogenetically diverse reductive dehalogenase-homologous genes in deep subseafloor sedimentary metagenomes.</title>
        <authorList>
            <person name="Kawai M."/>
            <person name="Futagami T."/>
            <person name="Toyoda A."/>
            <person name="Takaki Y."/>
            <person name="Nishi S."/>
            <person name="Hori S."/>
            <person name="Arai W."/>
            <person name="Tsubouchi T."/>
            <person name="Morono Y."/>
            <person name="Uchiyama I."/>
            <person name="Ito T."/>
            <person name="Fujiyama A."/>
            <person name="Inagaki F."/>
            <person name="Takami H."/>
        </authorList>
    </citation>
    <scope>NUCLEOTIDE SEQUENCE</scope>
    <source>
        <strain evidence="1">Expedition CK06-06</strain>
    </source>
</reference>
<protein>
    <submittedName>
        <fullName evidence="1">Uncharacterized protein</fullName>
    </submittedName>
</protein>
<feature type="non-terminal residue" evidence="1">
    <location>
        <position position="1"/>
    </location>
</feature>
<gene>
    <name evidence="1" type="ORF">S01H4_62401</name>
</gene>